<dbReference type="GO" id="GO:0005886">
    <property type="term" value="C:plasma membrane"/>
    <property type="evidence" value="ECO:0007669"/>
    <property type="project" value="TreeGrafter"/>
</dbReference>
<feature type="transmembrane region" description="Helical" evidence="6">
    <location>
        <begin position="309"/>
        <end position="328"/>
    </location>
</feature>
<dbReference type="EMBL" id="CAADIZ010000032">
    <property type="protein sequence ID" value="VFS25590.1"/>
    <property type="molecule type" value="Genomic_DNA"/>
</dbReference>
<evidence type="ECO:0000313" key="10">
    <source>
        <dbReference type="EMBL" id="VFR98104.1"/>
    </source>
</evidence>
<proteinExistence type="predicted"/>
<evidence type="ECO:0000256" key="3">
    <source>
        <dbReference type="ARBA" id="ARBA00022692"/>
    </source>
</evidence>
<dbReference type="EMBL" id="CAADIK010000032">
    <property type="protein sequence ID" value="VFR73207.1"/>
    <property type="molecule type" value="Genomic_DNA"/>
</dbReference>
<gene>
    <name evidence="8" type="ORF">BRI6_4782</name>
    <name evidence="9" type="ORF">BRI9_4785</name>
    <name evidence="10" type="ORF">IVO3_4781</name>
    <name evidence="11" type="ORF">RAN7_4799</name>
</gene>
<evidence type="ECO:0000256" key="6">
    <source>
        <dbReference type="SAM" id="Phobius"/>
    </source>
</evidence>
<evidence type="ECO:0000313" key="11">
    <source>
        <dbReference type="EMBL" id="VFS25590.1"/>
    </source>
</evidence>
<dbReference type="Pfam" id="PF07690">
    <property type="entry name" value="MFS_1"/>
    <property type="match status" value="1"/>
</dbReference>
<comment type="subcellular location">
    <subcellularLocation>
        <location evidence="1">Membrane</location>
        <topology evidence="1">Multi-pass membrane protein</topology>
    </subcellularLocation>
</comment>
<feature type="transmembrane region" description="Helical" evidence="6">
    <location>
        <begin position="401"/>
        <end position="421"/>
    </location>
</feature>
<dbReference type="FunFam" id="1.20.1250.20:FF:000018">
    <property type="entry name" value="MFS transporter permease"/>
    <property type="match status" value="1"/>
</dbReference>
<evidence type="ECO:0000256" key="5">
    <source>
        <dbReference type="ARBA" id="ARBA00023136"/>
    </source>
</evidence>
<dbReference type="PANTHER" id="PTHR43791:SF36">
    <property type="entry name" value="TRANSPORTER, PUTATIVE (AFU_ORTHOLOGUE AFUA_6G08340)-RELATED"/>
    <property type="match status" value="1"/>
</dbReference>
<dbReference type="InterPro" id="IPR020846">
    <property type="entry name" value="MFS_dom"/>
</dbReference>
<protein>
    <submittedName>
        <fullName evidence="11">Nitrate/nitrite transporter</fullName>
    </submittedName>
</protein>
<dbReference type="SUPFAM" id="SSF103473">
    <property type="entry name" value="MFS general substrate transporter"/>
    <property type="match status" value="1"/>
</dbReference>
<accession>A0A484XMP3</accession>
<evidence type="ECO:0000256" key="4">
    <source>
        <dbReference type="ARBA" id="ARBA00022989"/>
    </source>
</evidence>
<feature type="transmembrane region" description="Helical" evidence="6">
    <location>
        <begin position="360"/>
        <end position="381"/>
    </location>
</feature>
<evidence type="ECO:0000256" key="1">
    <source>
        <dbReference type="ARBA" id="ARBA00004141"/>
    </source>
</evidence>
<dbReference type="InterPro" id="IPR011701">
    <property type="entry name" value="MFS"/>
</dbReference>
<reference evidence="11" key="1">
    <citation type="submission" date="2019-03" db="EMBL/GenBank/DDBJ databases">
        <authorList>
            <person name="Danneels B."/>
        </authorList>
    </citation>
    <scope>NUCLEOTIDE SEQUENCE</scope>
</reference>
<sequence length="426" mass="46407">MQPENSILTQALSKATWRLLPFLFLCYFFAYLDRVNVGFAKLQMASDLGLSDVVYGLGAGVFFIGYFLFEVPSNLILHRVGARRWIARIMISWGAISACMLFVKSPSSFYILRFLLGVAEAGFFPGVILYLTYWFPAKTRGRITALFMAAIPVSGIIGGPLSGWILDFFSGVGGMAGWQWLFLIEGVPTVLIGFSVLWVLSDRIVDVSWLSAEEKSVLQQALDAEQSEKESHSFGEALRNAKVWVLSLIYFCIQMGVYAISFWLPTLLTASGLSSSTKVGLVSAVPYIAAALTMLVIGYSADRRRERRWHLIIPIAMAFVGLSGAAYFPPEHLISLACLTLATMGYFTALPMFWPLPSAFLGGMAAAGGLAMINSFGNLAGFVSPYMVGWIRDQTGSASNALYILAGIAVLGAVLILTIPAKAVNR</sequence>
<feature type="transmembrane region" description="Helical" evidence="6">
    <location>
        <begin position="334"/>
        <end position="353"/>
    </location>
</feature>
<dbReference type="InterPro" id="IPR036259">
    <property type="entry name" value="MFS_trans_sf"/>
</dbReference>
<keyword evidence="2" id="KW-0813">Transport</keyword>
<dbReference type="GO" id="GO:0022857">
    <property type="term" value="F:transmembrane transporter activity"/>
    <property type="evidence" value="ECO:0007669"/>
    <property type="project" value="InterPro"/>
</dbReference>
<organism evidence="11">
    <name type="scientific">plant metagenome</name>
    <dbReference type="NCBI Taxonomy" id="1297885"/>
    <lineage>
        <taxon>unclassified sequences</taxon>
        <taxon>metagenomes</taxon>
        <taxon>organismal metagenomes</taxon>
    </lineage>
</organism>
<dbReference type="PANTHER" id="PTHR43791">
    <property type="entry name" value="PERMEASE-RELATED"/>
    <property type="match status" value="1"/>
</dbReference>
<dbReference type="EMBL" id="CAADIP010000058">
    <property type="protein sequence ID" value="VFR98104.1"/>
    <property type="molecule type" value="Genomic_DNA"/>
</dbReference>
<feature type="transmembrane region" description="Helical" evidence="6">
    <location>
        <begin position="145"/>
        <end position="166"/>
    </location>
</feature>
<evidence type="ECO:0000259" key="7">
    <source>
        <dbReference type="PROSITE" id="PS50850"/>
    </source>
</evidence>
<name>A0A484XMP3_9ZZZZ</name>
<feature type="transmembrane region" description="Helical" evidence="6">
    <location>
        <begin position="243"/>
        <end position="264"/>
    </location>
</feature>
<feature type="transmembrane region" description="Helical" evidence="6">
    <location>
        <begin position="15"/>
        <end position="33"/>
    </location>
</feature>
<dbReference type="Gene3D" id="1.20.1250.20">
    <property type="entry name" value="MFS general substrate transporter like domains"/>
    <property type="match status" value="2"/>
</dbReference>
<feature type="transmembrane region" description="Helical" evidence="6">
    <location>
        <begin position="178"/>
        <end position="200"/>
    </location>
</feature>
<dbReference type="FunFam" id="1.20.1250.20:FF:000126">
    <property type="entry name" value="MFS transporter permease"/>
    <property type="match status" value="1"/>
</dbReference>
<evidence type="ECO:0000256" key="2">
    <source>
        <dbReference type="ARBA" id="ARBA00022448"/>
    </source>
</evidence>
<keyword evidence="4 6" id="KW-1133">Transmembrane helix</keyword>
<dbReference type="PROSITE" id="PS50850">
    <property type="entry name" value="MFS"/>
    <property type="match status" value="1"/>
</dbReference>
<evidence type="ECO:0000313" key="9">
    <source>
        <dbReference type="EMBL" id="VFR73207.1"/>
    </source>
</evidence>
<evidence type="ECO:0000313" key="8">
    <source>
        <dbReference type="EMBL" id="VFR55586.1"/>
    </source>
</evidence>
<keyword evidence="3 6" id="KW-0812">Transmembrane</keyword>
<feature type="transmembrane region" description="Helical" evidence="6">
    <location>
        <begin position="53"/>
        <end position="73"/>
    </location>
</feature>
<dbReference type="AlphaFoldDB" id="A0A484XMP3"/>
<feature type="domain" description="Major facilitator superfamily (MFS) profile" evidence="7">
    <location>
        <begin position="19"/>
        <end position="424"/>
    </location>
</feature>
<dbReference type="CDD" id="cd17319">
    <property type="entry name" value="MFS_ExuT_GudP_like"/>
    <property type="match status" value="1"/>
</dbReference>
<dbReference type="EMBL" id="CAADII010000048">
    <property type="protein sequence ID" value="VFR55586.1"/>
    <property type="molecule type" value="Genomic_DNA"/>
</dbReference>
<feature type="transmembrane region" description="Helical" evidence="6">
    <location>
        <begin position="109"/>
        <end position="133"/>
    </location>
</feature>
<keyword evidence="5 6" id="KW-0472">Membrane</keyword>
<feature type="transmembrane region" description="Helical" evidence="6">
    <location>
        <begin position="284"/>
        <end position="302"/>
    </location>
</feature>